<keyword evidence="4" id="KW-1185">Reference proteome</keyword>
<organism evidence="2">
    <name type="scientific">Gaeumannomyces tritici (strain R3-111a-1)</name>
    <name type="common">Wheat and barley take-all root rot fungus</name>
    <name type="synonym">Gaeumannomyces graminis var. tritici</name>
    <dbReference type="NCBI Taxonomy" id="644352"/>
    <lineage>
        <taxon>Eukaryota</taxon>
        <taxon>Fungi</taxon>
        <taxon>Dikarya</taxon>
        <taxon>Ascomycota</taxon>
        <taxon>Pezizomycotina</taxon>
        <taxon>Sordariomycetes</taxon>
        <taxon>Sordariomycetidae</taxon>
        <taxon>Magnaporthales</taxon>
        <taxon>Magnaporthaceae</taxon>
        <taxon>Gaeumannomyces</taxon>
    </lineage>
</organism>
<dbReference type="GeneID" id="20345655"/>
<evidence type="ECO:0000313" key="3">
    <source>
        <dbReference type="EnsemblFungi" id="EJT75260"/>
    </source>
</evidence>
<dbReference type="RefSeq" id="XP_009221260.1">
    <property type="nucleotide sequence ID" value="XM_009222996.1"/>
</dbReference>
<dbReference type="VEuPathDB" id="FungiDB:GGTG_05197"/>
<dbReference type="EMBL" id="GL385397">
    <property type="protein sequence ID" value="EJT75260.1"/>
    <property type="molecule type" value="Genomic_DNA"/>
</dbReference>
<reference evidence="2" key="3">
    <citation type="submission" date="2010-09" db="EMBL/GenBank/DDBJ databases">
        <title>Annotation of Gaeumannomyces graminis var. tritici R3-111a-1.</title>
        <authorList>
            <consortium name="The Broad Institute Genome Sequencing Platform"/>
            <person name="Ma L.-J."/>
            <person name="Dead R."/>
            <person name="Young S.K."/>
            <person name="Zeng Q."/>
            <person name="Gargeya S."/>
            <person name="Fitzgerald M."/>
            <person name="Haas B."/>
            <person name="Abouelleil A."/>
            <person name="Alvarado L."/>
            <person name="Arachchi H.M."/>
            <person name="Berlin A."/>
            <person name="Brown A."/>
            <person name="Chapman S.B."/>
            <person name="Chen Z."/>
            <person name="Dunbar C."/>
            <person name="Freedman E."/>
            <person name="Gearin G."/>
            <person name="Gellesch M."/>
            <person name="Goldberg J."/>
            <person name="Griggs A."/>
            <person name="Gujja S."/>
            <person name="Heiman D."/>
            <person name="Howarth C."/>
            <person name="Larson L."/>
            <person name="Lui A."/>
            <person name="MacDonald P.J.P."/>
            <person name="Mehta T."/>
            <person name="Montmayeur A."/>
            <person name="Murphy C."/>
            <person name="Neiman D."/>
            <person name="Pearson M."/>
            <person name="Priest M."/>
            <person name="Roberts A."/>
            <person name="Saif S."/>
            <person name="Shea T."/>
            <person name="Shenoy N."/>
            <person name="Sisk P."/>
            <person name="Stolte C."/>
            <person name="Sykes S."/>
            <person name="Yandava C."/>
            <person name="Wortman J."/>
            <person name="Nusbaum C."/>
            <person name="Birren B."/>
        </authorList>
    </citation>
    <scope>NUCLEOTIDE SEQUENCE</scope>
    <source>
        <strain evidence="2">R3-111a-1</strain>
    </source>
</reference>
<evidence type="ECO:0000256" key="1">
    <source>
        <dbReference type="SAM" id="MobiDB-lite"/>
    </source>
</evidence>
<name>J3NV84_GAET3</name>
<reference evidence="4" key="1">
    <citation type="submission" date="2010-07" db="EMBL/GenBank/DDBJ databases">
        <title>The genome sequence of Gaeumannomyces graminis var. tritici strain R3-111a-1.</title>
        <authorList>
            <consortium name="The Broad Institute Genome Sequencing Platform"/>
            <person name="Ma L.-J."/>
            <person name="Dead R."/>
            <person name="Young S."/>
            <person name="Zeng Q."/>
            <person name="Koehrsen M."/>
            <person name="Alvarado L."/>
            <person name="Berlin A."/>
            <person name="Chapman S.B."/>
            <person name="Chen Z."/>
            <person name="Freedman E."/>
            <person name="Gellesch M."/>
            <person name="Goldberg J."/>
            <person name="Griggs A."/>
            <person name="Gujja S."/>
            <person name="Heilman E.R."/>
            <person name="Heiman D."/>
            <person name="Hepburn T."/>
            <person name="Howarth C."/>
            <person name="Jen D."/>
            <person name="Larson L."/>
            <person name="Mehta T."/>
            <person name="Neiman D."/>
            <person name="Pearson M."/>
            <person name="Roberts A."/>
            <person name="Saif S."/>
            <person name="Shea T."/>
            <person name="Shenoy N."/>
            <person name="Sisk P."/>
            <person name="Stolte C."/>
            <person name="Sykes S."/>
            <person name="Walk T."/>
            <person name="White J."/>
            <person name="Yandava C."/>
            <person name="Haas B."/>
            <person name="Nusbaum C."/>
            <person name="Birren B."/>
        </authorList>
    </citation>
    <scope>NUCLEOTIDE SEQUENCE [LARGE SCALE GENOMIC DNA]</scope>
    <source>
        <strain evidence="4">R3-111a-1</strain>
    </source>
</reference>
<evidence type="ECO:0000313" key="2">
    <source>
        <dbReference type="EMBL" id="EJT75260.1"/>
    </source>
</evidence>
<reference evidence="2" key="2">
    <citation type="submission" date="2010-07" db="EMBL/GenBank/DDBJ databases">
        <authorList>
            <consortium name="The Broad Institute Genome Sequencing Platform"/>
            <consortium name="Broad Institute Genome Sequencing Center for Infectious Disease"/>
            <person name="Ma L.-J."/>
            <person name="Dead R."/>
            <person name="Young S."/>
            <person name="Zeng Q."/>
            <person name="Koehrsen M."/>
            <person name="Alvarado L."/>
            <person name="Berlin A."/>
            <person name="Chapman S.B."/>
            <person name="Chen Z."/>
            <person name="Freedman E."/>
            <person name="Gellesch M."/>
            <person name="Goldberg J."/>
            <person name="Griggs A."/>
            <person name="Gujja S."/>
            <person name="Heilman E.R."/>
            <person name="Heiman D."/>
            <person name="Hepburn T."/>
            <person name="Howarth C."/>
            <person name="Jen D."/>
            <person name="Larson L."/>
            <person name="Mehta T."/>
            <person name="Neiman D."/>
            <person name="Pearson M."/>
            <person name="Roberts A."/>
            <person name="Saif S."/>
            <person name="Shea T."/>
            <person name="Shenoy N."/>
            <person name="Sisk P."/>
            <person name="Stolte C."/>
            <person name="Sykes S."/>
            <person name="Walk T."/>
            <person name="White J."/>
            <person name="Yandava C."/>
            <person name="Haas B."/>
            <person name="Nusbaum C."/>
            <person name="Birren B."/>
        </authorList>
    </citation>
    <scope>NUCLEOTIDE SEQUENCE</scope>
    <source>
        <strain evidence="2">R3-111a-1</strain>
    </source>
</reference>
<reference evidence="3" key="4">
    <citation type="journal article" date="2015" name="G3 (Bethesda)">
        <title>Genome sequences of three phytopathogenic species of the Magnaporthaceae family of fungi.</title>
        <authorList>
            <person name="Okagaki L.H."/>
            <person name="Nunes C.C."/>
            <person name="Sailsbery J."/>
            <person name="Clay B."/>
            <person name="Brown D."/>
            <person name="John T."/>
            <person name="Oh Y."/>
            <person name="Young N."/>
            <person name="Fitzgerald M."/>
            <person name="Haas B.J."/>
            <person name="Zeng Q."/>
            <person name="Young S."/>
            <person name="Adiconis X."/>
            <person name="Fan L."/>
            <person name="Levin J.Z."/>
            <person name="Mitchell T.K."/>
            <person name="Okubara P.A."/>
            <person name="Farman M.L."/>
            <person name="Kohn L.M."/>
            <person name="Birren B."/>
            <person name="Ma L.-J."/>
            <person name="Dean R.A."/>
        </authorList>
    </citation>
    <scope>NUCLEOTIDE SEQUENCE</scope>
    <source>
        <strain evidence="3">R3-111a-1</strain>
    </source>
</reference>
<sequence length="92" mass="9889">MRKNEDEIANPQEREGRWREMDVGGRGAVGVEGRAAAGPDQVGRSRRAALSVFNRRRPGGPSARGPRAARVSCGCVLWWSTGIETEQRGGGA</sequence>
<dbReference type="HOGENOM" id="CLU_2413381_0_0_1"/>
<proteinExistence type="predicted"/>
<evidence type="ECO:0000313" key="4">
    <source>
        <dbReference type="Proteomes" id="UP000006039"/>
    </source>
</evidence>
<dbReference type="Proteomes" id="UP000006039">
    <property type="component" value="Unassembled WGS sequence"/>
</dbReference>
<feature type="region of interest" description="Disordered" evidence="1">
    <location>
        <begin position="1"/>
        <end position="22"/>
    </location>
</feature>
<dbReference type="AlphaFoldDB" id="J3NV84"/>
<reference evidence="3" key="5">
    <citation type="submission" date="2018-04" db="UniProtKB">
        <authorList>
            <consortium name="EnsemblFungi"/>
        </authorList>
    </citation>
    <scope>IDENTIFICATION</scope>
    <source>
        <strain evidence="3">R3-111a-1</strain>
    </source>
</reference>
<accession>J3NV84</accession>
<gene>
    <name evidence="3" type="primary">20345655</name>
    <name evidence="2" type="ORF">GGTG_05197</name>
</gene>
<protein>
    <submittedName>
        <fullName evidence="2 3">Uncharacterized protein</fullName>
    </submittedName>
</protein>
<dbReference type="EnsemblFungi" id="EJT75260">
    <property type="protein sequence ID" value="EJT75260"/>
    <property type="gene ID" value="GGTG_05197"/>
</dbReference>